<accession>A0A0A8L0Y3</accession>
<sequence length="1602" mass="180367">MAAATSYMALSEQLGRDLQSLASESKRRSSDIKHACDKSVEILKRSHSEQELMRHPDFIDPFVSACLSGNAKLTSISMQSMQRISGIRCVNEDKIDSLLNALIKSTELAIDIQLKVLQLIPILFKTYADIITDKLLAKLFLCCTQLLPQPNRTAILIGTASATLQQLVNEVFDRCKDNTQGSNDVRGPRPVAVSNDNTKLLSIYRYDAHVVLANLSQLNDPHIYENAIVDVKNIPEDCGLEILEFVLSNHASSICEFEDLLFLLRTKVVPLLLRTFSSSKSFPIVVRTARCVNLLISIQFFDQLELESEIMLWLLIHTLNKDSDSPTWKKILSLEIFDNCTKEYELIAKIFKNYDNLEDRKDICISLLGAIDALVHNPEFEGLLGESDILAKGDTLILSPENSSSKISLLGLLDKSSPPLVDQTYFVYLLLSISNNFSDGVSSLASLSDQKDEADDDNEILIVLFEKTFPSLFEIHRKFLHSTTLDSHLFHLLVRAFQKLSLAAGIFGCRDQLHESLTLFKTLIVANTSNRRSIPVRPSSSGTVLGSIGDTLVNVAANMTDNQTDHGPNGTKKFHSRVFHQRNLNLFRALISLSISLGSSFDEESWRTVLVTWQWVSYYVYGPTADFLENYYGKDVVPPTVITRQDLLAYEASVKKFIESSANFTVSGLTELFKSGINCSKSTFERPQDLTEALLDSAGNIRFCPYNRSFFVAELADISISNYEKILSQSGDGGIWSIFNSYLISQIANRDLSESALRLYLSRIYSDTVVELSARCNSNDHSQGDPTLQLQGLIMKSLLQVIDAISALPMSSESIYSNDINVESDIILQVLKTLNDLLDSFGETLTSWDIVLKILNSPFNVINNGFQKFTTETESNISQVILKKHKDMIQMSFEVFKLISDNFLHHLPLNIIKVFIDTLFNFVNQNRDLNISFSSISQFWLIADSLRMHKGDSAPQNHASPSFDTLIEEKEINEIIEGEFPAAQKLKALLIYLLISLVRCAFDLRPEVKNGAVQTFFGILDSNFDLFPSWDLIASQTLTLLLQFKLPAENANDYAEFVNITFKGLLQVYSKHLSEFHSNNTVTHWTILVSKMGELMHSTAYDVVFSVCVNFKQLLEISKGIKNLPVPILSKYYETWSGFNIIYTSIPTNDYRKKTNSDCLQAFMDCFKPLYELHEKYSKIDISFMEKCLGAINATSRYPLLPDHISDKLKPSPLQDSLLHAIATIEEDIPANLQILVLAQLSAIVNLPFDTRDRIEKKLSTKLGDSNKAKIPSFEAISYSACQILLQRITKIEFLDELIIESKAFGKLIINLSHPMRKNSMISPAKDPGNVVLWKLACDSFCLLSEKLFEALENDLLLSKEENVCQYASILIETLISTITKDGKTTAEVGAQAVLIYKQLKKLLTKCLVLNLFSKEQIQPFCSALWSSSYYYEIDEVEDAVIKQCTSLEDIVNQFSKFDFDNIVGSTKEPIVLPNYSLTSTCLEELINFCTLQSSKSEVVSEICFSFMIARVAFVLRKFVADQQLLNLQPISKVKSFELQQVSKGILDVLSYYSTMETTNRNFELLHVLYPLLLKAIPLSRKVPGLQDSLLQIALLYARLNK</sequence>
<evidence type="ECO:0000256" key="2">
    <source>
        <dbReference type="ARBA" id="ARBA00022927"/>
    </source>
</evidence>
<dbReference type="Proteomes" id="UP000031516">
    <property type="component" value="Unassembled WGS sequence"/>
</dbReference>
<evidence type="ECO:0000313" key="6">
    <source>
        <dbReference type="EMBL" id="CDO91859.1"/>
    </source>
</evidence>
<name>A0A0A8L0Y3_9SACH</name>
<evidence type="ECO:0000256" key="1">
    <source>
        <dbReference type="ARBA" id="ARBA00022448"/>
    </source>
</evidence>
<keyword evidence="7" id="KW-1185">Reference proteome</keyword>
<dbReference type="InterPro" id="IPR032629">
    <property type="entry name" value="DCB_dom"/>
</dbReference>
<comment type="caution">
    <text evidence="6">The sequence shown here is derived from an EMBL/GenBank/DDBJ whole genome shotgun (WGS) entry which is preliminary data.</text>
</comment>
<dbReference type="Pfam" id="PF12783">
    <property type="entry name" value="Sec7-like_HUS"/>
    <property type="match status" value="1"/>
</dbReference>
<dbReference type="GO" id="GO:0005794">
    <property type="term" value="C:Golgi apparatus"/>
    <property type="evidence" value="ECO:0007669"/>
    <property type="project" value="UniProtKB-ARBA"/>
</dbReference>
<reference evidence="6 7" key="1">
    <citation type="submission" date="2014-03" db="EMBL/GenBank/DDBJ databases">
        <title>The genome of Kluyveromyces dobzhanskii.</title>
        <authorList>
            <person name="Nystedt B."/>
            <person name="Astrom S."/>
        </authorList>
    </citation>
    <scope>NUCLEOTIDE SEQUENCE [LARGE SCALE GENOMIC DNA]</scope>
    <source>
        <strain evidence="6 7">CBS 2104</strain>
    </source>
</reference>
<evidence type="ECO:0000313" key="7">
    <source>
        <dbReference type="Proteomes" id="UP000031516"/>
    </source>
</evidence>
<dbReference type="Pfam" id="PF16213">
    <property type="entry name" value="DCB"/>
    <property type="match status" value="1"/>
</dbReference>
<proteinExistence type="predicted"/>
<dbReference type="OrthoDB" id="294853at2759"/>
<feature type="domain" description="Mon2/Sec7/BIG1-like dimerisation and cyclophilin-binding" evidence="5">
    <location>
        <begin position="9"/>
        <end position="176"/>
    </location>
</feature>
<dbReference type="GO" id="GO:0015031">
    <property type="term" value="P:protein transport"/>
    <property type="evidence" value="ECO:0007669"/>
    <property type="project" value="UniProtKB-KW"/>
</dbReference>
<evidence type="ECO:0000259" key="4">
    <source>
        <dbReference type="Pfam" id="PF16206"/>
    </source>
</evidence>
<feature type="domain" description="Mon2/Sec7/BIG1-like HUS" evidence="3">
    <location>
        <begin position="204"/>
        <end position="363"/>
    </location>
</feature>
<feature type="domain" description="Mon2 C-terminal" evidence="4">
    <location>
        <begin position="902"/>
        <end position="1040"/>
    </location>
</feature>
<keyword evidence="1" id="KW-0813">Transport</keyword>
<keyword evidence="2" id="KW-0653">Protein transport</keyword>
<evidence type="ECO:0000259" key="3">
    <source>
        <dbReference type="Pfam" id="PF12783"/>
    </source>
</evidence>
<evidence type="ECO:0000259" key="5">
    <source>
        <dbReference type="Pfam" id="PF16213"/>
    </source>
</evidence>
<gene>
    <name evidence="6" type="ORF">KLDO_g191</name>
</gene>
<protein>
    <submittedName>
        <fullName evidence="6">WGS project CCBQ000000000 data, contig 00107</fullName>
    </submittedName>
</protein>
<organism evidence="6 7">
    <name type="scientific">Kluyveromyces dobzhanskii CBS 2104</name>
    <dbReference type="NCBI Taxonomy" id="1427455"/>
    <lineage>
        <taxon>Eukaryota</taxon>
        <taxon>Fungi</taxon>
        <taxon>Dikarya</taxon>
        <taxon>Ascomycota</taxon>
        <taxon>Saccharomycotina</taxon>
        <taxon>Saccharomycetes</taxon>
        <taxon>Saccharomycetales</taxon>
        <taxon>Saccharomycetaceae</taxon>
        <taxon>Kluyveromyces</taxon>
    </lineage>
</organism>
<dbReference type="EMBL" id="CCBQ010000004">
    <property type="protein sequence ID" value="CDO91859.1"/>
    <property type="molecule type" value="Genomic_DNA"/>
</dbReference>
<dbReference type="InterPro" id="IPR032817">
    <property type="entry name" value="Mon2_C"/>
</dbReference>
<dbReference type="Pfam" id="PF16206">
    <property type="entry name" value="Mon2_C"/>
    <property type="match status" value="1"/>
</dbReference>
<dbReference type="InterPro" id="IPR032691">
    <property type="entry name" value="Mon2/Sec7/BIG1-like_HUS"/>
</dbReference>